<organism evidence="2 3">
    <name type="scientific">Lactococcus lactis</name>
    <dbReference type="NCBI Taxonomy" id="1358"/>
    <lineage>
        <taxon>Bacteria</taxon>
        <taxon>Bacillati</taxon>
        <taxon>Bacillota</taxon>
        <taxon>Bacilli</taxon>
        <taxon>Lactobacillales</taxon>
        <taxon>Streptococcaceae</taxon>
        <taxon>Lactococcus</taxon>
    </lineage>
</organism>
<gene>
    <name evidence="2" type="ORF">B8W88_11040</name>
</gene>
<dbReference type="NCBIfam" id="TIGR02391">
    <property type="entry name" value="hypoth_ymh"/>
    <property type="match status" value="1"/>
</dbReference>
<evidence type="ECO:0000313" key="2">
    <source>
        <dbReference type="EMBL" id="PAK88108.1"/>
    </source>
</evidence>
<feature type="domain" description="Conserved hypothetical protein CHP02391" evidence="1">
    <location>
        <begin position="144"/>
        <end position="265"/>
    </location>
</feature>
<dbReference type="EMBL" id="NCWV01000020">
    <property type="protein sequence ID" value="PAK88108.1"/>
    <property type="molecule type" value="Genomic_DNA"/>
</dbReference>
<name>A0AAQ0U0D4_9LACT</name>
<accession>A0AAQ0U0D4</accession>
<dbReference type="AlphaFoldDB" id="A0AAQ0U0D4"/>
<evidence type="ECO:0000313" key="3">
    <source>
        <dbReference type="Proteomes" id="UP000215635"/>
    </source>
</evidence>
<proteinExistence type="predicted"/>
<protein>
    <submittedName>
        <fullName evidence="2">TIGR02391 family protein</fullName>
    </submittedName>
</protein>
<comment type="caution">
    <text evidence="2">The sequence shown here is derived from an EMBL/GenBank/DDBJ whole genome shotgun (WGS) entry which is preliminary data.</text>
</comment>
<reference evidence="2 3" key="1">
    <citation type="submission" date="2017-04" db="EMBL/GenBank/DDBJ databases">
        <title>Kefir bacterial isolates.</title>
        <authorList>
            <person name="Kim Y."/>
            <person name="Blasche S."/>
            <person name="Patil K.R."/>
        </authorList>
    </citation>
    <scope>NUCLEOTIDE SEQUENCE [LARGE SCALE GENOMIC DNA]</scope>
    <source>
        <strain evidence="2 3">OG2</strain>
    </source>
</reference>
<dbReference type="Proteomes" id="UP000215635">
    <property type="component" value="Unassembled WGS sequence"/>
</dbReference>
<dbReference type="Pfam" id="PF09509">
    <property type="entry name" value="Hypoth_Ymh"/>
    <property type="match status" value="1"/>
</dbReference>
<dbReference type="InterPro" id="IPR012654">
    <property type="entry name" value="CHP02391"/>
</dbReference>
<sequence>MIGDFMSIIDNQDIEAISKILGEELNGTTITSMFKDLGFKDHDIERGFTWTKWRRINESTSEMCDKTNNASPLFNVIEYVSKPSRYVNSPEKWKSLLKSINSILIFKGYELKDDGRVFPTKIVKTFDEAQNRLKSLTEEISTLNLHHYVTRFCTEELLKKNYFHAVFEASKGLFDRIRLLSGLTFDGQKLIDEAFNFKKQPLIMIRENKLYTQDEKNQYYGLINSIKTCLYLYRNHQAHTPRIYDELSLNDAIRGLMLISLTHELLDHCVPLYDFDE</sequence>
<evidence type="ECO:0000259" key="1">
    <source>
        <dbReference type="Pfam" id="PF09509"/>
    </source>
</evidence>